<name>A0A420EGU4_9ALTE</name>
<keyword evidence="3" id="KW-1185">Reference proteome</keyword>
<dbReference type="AlphaFoldDB" id="A0A420EGU4"/>
<comment type="caution">
    <text evidence="2">The sequence shown here is derived from an EMBL/GenBank/DDBJ whole genome shotgun (WGS) entry which is preliminary data.</text>
</comment>
<dbReference type="PANTHER" id="PTHR43451">
    <property type="entry name" value="ACETYLTRANSFERASE (GNAT) FAMILY PROTEIN"/>
    <property type="match status" value="1"/>
</dbReference>
<dbReference type="Pfam" id="PF13673">
    <property type="entry name" value="Acetyltransf_10"/>
    <property type="match status" value="1"/>
</dbReference>
<proteinExistence type="predicted"/>
<dbReference type="EMBL" id="RAQO01000004">
    <property type="protein sequence ID" value="RKF19776.1"/>
    <property type="molecule type" value="Genomic_DNA"/>
</dbReference>
<protein>
    <submittedName>
        <fullName evidence="2">GNAT family N-acetyltransferase</fullName>
    </submittedName>
</protein>
<dbReference type="OrthoDB" id="9789605at2"/>
<dbReference type="Proteomes" id="UP000286482">
    <property type="component" value="Unassembled WGS sequence"/>
</dbReference>
<dbReference type="PANTHER" id="PTHR43451:SF1">
    <property type="entry name" value="ACETYLTRANSFERASE"/>
    <property type="match status" value="1"/>
</dbReference>
<organism evidence="2 3">
    <name type="scientific">Alginatibacterium sediminis</name>
    <dbReference type="NCBI Taxonomy" id="2164068"/>
    <lineage>
        <taxon>Bacteria</taxon>
        <taxon>Pseudomonadati</taxon>
        <taxon>Pseudomonadota</taxon>
        <taxon>Gammaproteobacteria</taxon>
        <taxon>Alteromonadales</taxon>
        <taxon>Alteromonadaceae</taxon>
        <taxon>Alginatibacterium</taxon>
    </lineage>
</organism>
<dbReference type="GO" id="GO:0016747">
    <property type="term" value="F:acyltransferase activity, transferring groups other than amino-acyl groups"/>
    <property type="evidence" value="ECO:0007669"/>
    <property type="project" value="InterPro"/>
</dbReference>
<evidence type="ECO:0000313" key="3">
    <source>
        <dbReference type="Proteomes" id="UP000286482"/>
    </source>
</evidence>
<keyword evidence="2" id="KW-0808">Transferase</keyword>
<dbReference type="Gene3D" id="3.40.630.30">
    <property type="match status" value="1"/>
</dbReference>
<accession>A0A420EGU4</accession>
<evidence type="ECO:0000259" key="1">
    <source>
        <dbReference type="PROSITE" id="PS51186"/>
    </source>
</evidence>
<gene>
    <name evidence="2" type="ORF">DBZ36_04780</name>
</gene>
<dbReference type="PROSITE" id="PS51186">
    <property type="entry name" value="GNAT"/>
    <property type="match status" value="1"/>
</dbReference>
<dbReference type="InterPro" id="IPR052564">
    <property type="entry name" value="N-acetyltrans/Recomb-assoc"/>
</dbReference>
<dbReference type="CDD" id="cd04301">
    <property type="entry name" value="NAT_SF"/>
    <property type="match status" value="1"/>
</dbReference>
<feature type="domain" description="N-acetyltransferase" evidence="1">
    <location>
        <begin position="1"/>
        <end position="147"/>
    </location>
</feature>
<dbReference type="SUPFAM" id="SSF55729">
    <property type="entry name" value="Acyl-CoA N-acyltransferases (Nat)"/>
    <property type="match status" value="1"/>
</dbReference>
<dbReference type="InterPro" id="IPR000182">
    <property type="entry name" value="GNAT_dom"/>
</dbReference>
<reference evidence="2 3" key="1">
    <citation type="submission" date="2018-09" db="EMBL/GenBank/DDBJ databases">
        <authorList>
            <person name="Wang Z."/>
        </authorList>
    </citation>
    <scope>NUCLEOTIDE SEQUENCE [LARGE SCALE GENOMIC DNA]</scope>
    <source>
        <strain evidence="2 3">ALS 81</strain>
    </source>
</reference>
<dbReference type="InterPro" id="IPR016181">
    <property type="entry name" value="Acyl_CoA_acyltransferase"/>
</dbReference>
<evidence type="ECO:0000313" key="2">
    <source>
        <dbReference type="EMBL" id="RKF19776.1"/>
    </source>
</evidence>
<dbReference type="RefSeq" id="WP_120353781.1">
    <property type="nucleotide sequence ID" value="NZ_RAQO01000004.1"/>
</dbReference>
<sequence>MFIRVAQKGDAHQISHLIKSLSHFYLNKPNTDLPSWLTDTLTKSAILKRIGSDEFSNFVCESSGEIIGYIAMKGNDYLYHLFVSKMHQGKGISRKLWRYATQICVSDVYTLRSSLFAVPVYKKFGFIEVGSAGEKDGIGFQLMTLQV</sequence>